<proteinExistence type="predicted"/>
<evidence type="ECO:0000259" key="2">
    <source>
        <dbReference type="Pfam" id="PF09994"/>
    </source>
</evidence>
<dbReference type="InterPro" id="IPR009875">
    <property type="entry name" value="PilZ_domain"/>
</dbReference>
<dbReference type="PANTHER" id="PTHR33840:SF1">
    <property type="entry name" value="TLE1 PHOSPHOLIPASE DOMAIN-CONTAINING PROTEIN"/>
    <property type="match status" value="1"/>
</dbReference>
<name>A0A6L8W6V0_9PROT</name>
<feature type="domain" description="PilZ" evidence="1">
    <location>
        <begin position="393"/>
        <end position="476"/>
    </location>
</feature>
<reference evidence="3 4" key="1">
    <citation type="submission" date="2019-12" db="EMBL/GenBank/DDBJ databases">
        <title>Snethiella sp. nov. sp. isolated from sea sand.</title>
        <authorList>
            <person name="Kim J."/>
            <person name="Jeong S.E."/>
            <person name="Jung H.S."/>
            <person name="Jeon C.O."/>
        </authorList>
    </citation>
    <scope>NUCLEOTIDE SEQUENCE [LARGE SCALE GENOMIC DNA]</scope>
    <source>
        <strain evidence="3 4">DP05</strain>
    </source>
</reference>
<accession>A0A6L8W6V0</accession>
<protein>
    <recommendedName>
        <fullName evidence="5">DUF2235 domain-containing protein</fullName>
    </recommendedName>
</protein>
<feature type="domain" description="T6SS Phospholipase effector Tle1-like catalytic" evidence="2">
    <location>
        <begin position="32"/>
        <end position="290"/>
    </location>
</feature>
<keyword evidence="4" id="KW-1185">Reference proteome</keyword>
<dbReference type="Pfam" id="PF09994">
    <property type="entry name" value="T6SS_Tle1-like_cat"/>
    <property type="match status" value="1"/>
</dbReference>
<gene>
    <name evidence="3" type="ORF">GQE98_09100</name>
</gene>
<evidence type="ECO:0000313" key="3">
    <source>
        <dbReference type="EMBL" id="MZR30788.1"/>
    </source>
</evidence>
<dbReference type="GO" id="GO:0035438">
    <property type="term" value="F:cyclic-di-GMP binding"/>
    <property type="evidence" value="ECO:0007669"/>
    <property type="project" value="InterPro"/>
</dbReference>
<comment type="caution">
    <text evidence="3">The sequence shown here is derived from an EMBL/GenBank/DDBJ whole genome shotgun (WGS) entry which is preliminary data.</text>
</comment>
<dbReference type="Proteomes" id="UP000476030">
    <property type="component" value="Unassembled WGS sequence"/>
</dbReference>
<dbReference type="EMBL" id="WTUW01000002">
    <property type="protein sequence ID" value="MZR30788.1"/>
    <property type="molecule type" value="Genomic_DNA"/>
</dbReference>
<dbReference type="Gene3D" id="2.40.10.220">
    <property type="entry name" value="predicted glycosyltransferase like domains"/>
    <property type="match status" value="1"/>
</dbReference>
<dbReference type="SUPFAM" id="SSF141371">
    <property type="entry name" value="PilZ domain-like"/>
    <property type="match status" value="1"/>
</dbReference>
<evidence type="ECO:0008006" key="5">
    <source>
        <dbReference type="Google" id="ProtNLM"/>
    </source>
</evidence>
<dbReference type="PANTHER" id="PTHR33840">
    <property type="match status" value="1"/>
</dbReference>
<organism evidence="3 4">
    <name type="scientific">Sneathiella litorea</name>
    <dbReference type="NCBI Taxonomy" id="2606216"/>
    <lineage>
        <taxon>Bacteria</taxon>
        <taxon>Pseudomonadati</taxon>
        <taxon>Pseudomonadota</taxon>
        <taxon>Alphaproteobacteria</taxon>
        <taxon>Sneathiellales</taxon>
        <taxon>Sneathiellaceae</taxon>
        <taxon>Sneathiella</taxon>
    </lineage>
</organism>
<dbReference type="Pfam" id="PF07238">
    <property type="entry name" value="PilZ"/>
    <property type="match status" value="1"/>
</dbReference>
<evidence type="ECO:0000313" key="4">
    <source>
        <dbReference type="Proteomes" id="UP000476030"/>
    </source>
</evidence>
<dbReference type="AlphaFoldDB" id="A0A6L8W6V0"/>
<sequence>MHDVDAGITMQSCLRRPVCCNYLTYKGKIMARKLVVLSDGSWIAPQFRSKNRRVPGNATLAYHAIAEQNTDGKPQIRYLHDQEAKPSFRRRLMQRTFGLGMKAEIYNSYTFLAQNYRGEEDDIYLFGAGLGACNIRRLTDLLDKVGLLSPEELHLLPEAYEYSQIPAEALETPGAKSLAEQLPAKPVRIRFLGCWDTVGSHGLPLPGLHGISQSWMTFHDHKINANVENAYQALALDERRSRFKPGLWTGVHSTDTKSVEQVWFPGSHENIVGGRRDSRLSDIALRWLLDRAAEQGLHIDTEKLEELITPDILGKIAMDRRKVLGVRVPFKKLFNRPVGMAGKSFPPEFVPEKLHESVLKRRELDKKYRPRQLASLSDSDIPVYREHMNAETNKRRYPRQKIDWPGFIITNETKMKVSLVDYSRSGAKIWLQGKLPKGTELVLQSSRTFSDGLKSRVVWTQDNFLGLEFATPLPAEATA</sequence>
<dbReference type="InterPro" id="IPR018712">
    <property type="entry name" value="Tle1-like_cat"/>
</dbReference>
<evidence type="ECO:0000259" key="1">
    <source>
        <dbReference type="Pfam" id="PF07238"/>
    </source>
</evidence>